<dbReference type="EMBL" id="CP025491">
    <property type="protein sequence ID" value="AUH70949.1"/>
    <property type="molecule type" value="Genomic_DNA"/>
</dbReference>
<dbReference type="AlphaFoldDB" id="A0A2H5FHG3"/>
<dbReference type="RefSeq" id="WP_101898718.1">
    <property type="nucleotide sequence ID" value="NZ_CP025491.2"/>
</dbReference>
<feature type="transmembrane region" description="Helical" evidence="1">
    <location>
        <begin position="7"/>
        <end position="23"/>
    </location>
</feature>
<feature type="transmembrane region" description="Helical" evidence="1">
    <location>
        <begin position="61"/>
        <end position="88"/>
    </location>
</feature>
<proteinExistence type="predicted"/>
<feature type="transmembrane region" description="Helical" evidence="1">
    <location>
        <begin position="29"/>
        <end position="49"/>
    </location>
</feature>
<evidence type="ECO:0000256" key="1">
    <source>
        <dbReference type="SAM" id="Phobius"/>
    </source>
</evidence>
<keyword evidence="3" id="KW-1185">Reference proteome</keyword>
<keyword evidence="1" id="KW-0812">Transmembrane</keyword>
<evidence type="ECO:0000313" key="2">
    <source>
        <dbReference type="EMBL" id="AUH70949.1"/>
    </source>
</evidence>
<reference evidence="2 3" key="1">
    <citation type="submission" date="2017-12" db="EMBL/GenBank/DDBJ databases">
        <title>Legionella sainthelensi LA01-117, whole genome sequence of a clinical isolate from New Zealand.</title>
        <authorList>
            <person name="Cree S.L."/>
            <person name="Slow S."/>
            <person name="Kennedy M.A."/>
            <person name="Murdoch D.R."/>
            <person name="Biggs P.J."/>
            <person name="Anderson T."/>
        </authorList>
    </citation>
    <scope>NUCLEOTIDE SEQUENCE [LARGE SCALE GENOMIC DNA]</scope>
    <source>
        <strain evidence="2 3">LA01-117</strain>
    </source>
</reference>
<gene>
    <name evidence="2" type="ORF">CAB17_01920</name>
</gene>
<dbReference type="Proteomes" id="UP000234343">
    <property type="component" value="Chromosome"/>
</dbReference>
<organism evidence="2 3">
    <name type="scientific">Legionella sainthelensi</name>
    <dbReference type="NCBI Taxonomy" id="28087"/>
    <lineage>
        <taxon>Bacteria</taxon>
        <taxon>Pseudomonadati</taxon>
        <taxon>Pseudomonadota</taxon>
        <taxon>Gammaproteobacteria</taxon>
        <taxon>Legionellales</taxon>
        <taxon>Legionellaceae</taxon>
        <taxon>Legionella</taxon>
    </lineage>
</organism>
<protein>
    <submittedName>
        <fullName evidence="2">Coiled coil protein</fullName>
    </submittedName>
</protein>
<sequence>MYVLERLLAIFLGIVVLPLRVFAYHSLGAIIALLVGLFASFGLPLSLVLTLHHEGLSKTNIFLALFFVFPITAIIITGALSLLMVFLLCSTIVDTAEALGLGFINSFLYGMDGFWNTLSTQQIFSQAVWNPIRVFVGLANMNQLISNGEDQRIMDGLQNFEIVQEDIEIPDLQNKEPREPPMLLKETELKKIEELITQLTYIKESLTQSVKEQLTILKVLYSQYKDLFSKLEKVHLALMRHEKSQIKDELIAHNKVRIPILLAKQYKKGDYWYHVPAASYVTDRDSFLHLQKYSAKHPLNRDFFKRPRSYNQMETRYIWYELTENYCSSEELSEVVIELRVVMNALLSQMNEIKRMNASIDTFSPAFFGPAIKNNEHSLVLQLEQNNRLQL</sequence>
<keyword evidence="1" id="KW-0472">Membrane</keyword>
<keyword evidence="1" id="KW-1133">Transmembrane helix</keyword>
<accession>A0A2H5FHG3</accession>
<evidence type="ECO:0000313" key="3">
    <source>
        <dbReference type="Proteomes" id="UP000234343"/>
    </source>
</evidence>
<dbReference type="KEGG" id="lsh:CAB17_01920"/>
<name>A0A2H5FHG3_9GAMM</name>